<organism evidence="11 12">
    <name type="scientific">Cryptotermes secundus</name>
    <dbReference type="NCBI Taxonomy" id="105785"/>
    <lineage>
        <taxon>Eukaryota</taxon>
        <taxon>Metazoa</taxon>
        <taxon>Ecdysozoa</taxon>
        <taxon>Arthropoda</taxon>
        <taxon>Hexapoda</taxon>
        <taxon>Insecta</taxon>
        <taxon>Pterygota</taxon>
        <taxon>Neoptera</taxon>
        <taxon>Polyneoptera</taxon>
        <taxon>Dictyoptera</taxon>
        <taxon>Blattodea</taxon>
        <taxon>Blattoidea</taxon>
        <taxon>Termitoidae</taxon>
        <taxon>Kalotermitidae</taxon>
        <taxon>Cryptotermitinae</taxon>
        <taxon>Cryptotermes</taxon>
    </lineage>
</organism>
<dbReference type="Gene3D" id="2.40.70.10">
    <property type="entry name" value="Acid Proteases"/>
    <property type="match status" value="1"/>
</dbReference>
<dbReference type="GO" id="GO:0003964">
    <property type="term" value="F:RNA-directed DNA polymerase activity"/>
    <property type="evidence" value="ECO:0007669"/>
    <property type="project" value="UniProtKB-KW"/>
</dbReference>
<dbReference type="FunFam" id="1.10.340.70:FF:000001">
    <property type="entry name" value="Retrovirus-related Pol polyprotein from transposon gypsy-like Protein"/>
    <property type="match status" value="1"/>
</dbReference>
<keyword evidence="4" id="KW-0548">Nucleotidyltransferase</keyword>
<dbReference type="OrthoDB" id="6769077at2759"/>
<dbReference type="InterPro" id="IPR000477">
    <property type="entry name" value="RT_dom"/>
</dbReference>
<evidence type="ECO:0000256" key="2">
    <source>
        <dbReference type="ARBA" id="ARBA00022670"/>
    </source>
</evidence>
<dbReference type="Gene3D" id="3.10.10.10">
    <property type="entry name" value="HIV Type 1 Reverse Transcriptase, subunit A, domain 1"/>
    <property type="match status" value="1"/>
</dbReference>
<dbReference type="InterPro" id="IPR001995">
    <property type="entry name" value="Peptidase_A2_cat"/>
</dbReference>
<dbReference type="EC" id="2.7.7.49" evidence="1"/>
<evidence type="ECO:0000256" key="7">
    <source>
        <dbReference type="ARBA" id="ARBA00022801"/>
    </source>
</evidence>
<dbReference type="GO" id="GO:0004190">
    <property type="term" value="F:aspartic-type endopeptidase activity"/>
    <property type="evidence" value="ECO:0007669"/>
    <property type="project" value="InterPro"/>
</dbReference>
<dbReference type="PROSITE" id="PS50175">
    <property type="entry name" value="ASP_PROT_RETROV"/>
    <property type="match status" value="1"/>
</dbReference>
<dbReference type="PROSITE" id="PS50878">
    <property type="entry name" value="RT_POL"/>
    <property type="match status" value="1"/>
</dbReference>
<reference evidence="11 12" key="1">
    <citation type="submission" date="2017-12" db="EMBL/GenBank/DDBJ databases">
        <title>Hemimetabolous genomes reveal molecular basis of termite eusociality.</title>
        <authorList>
            <person name="Harrison M.C."/>
            <person name="Jongepier E."/>
            <person name="Robertson H.M."/>
            <person name="Arning N."/>
            <person name="Bitard-Feildel T."/>
            <person name="Chao H."/>
            <person name="Childers C.P."/>
            <person name="Dinh H."/>
            <person name="Doddapaneni H."/>
            <person name="Dugan S."/>
            <person name="Gowin J."/>
            <person name="Greiner C."/>
            <person name="Han Y."/>
            <person name="Hu H."/>
            <person name="Hughes D.S.T."/>
            <person name="Huylmans A.-K."/>
            <person name="Kemena C."/>
            <person name="Kremer L.P.M."/>
            <person name="Lee S.L."/>
            <person name="Lopez-Ezquerra A."/>
            <person name="Mallet L."/>
            <person name="Monroy-Kuhn J.M."/>
            <person name="Moser A."/>
            <person name="Murali S.C."/>
            <person name="Muzny D.M."/>
            <person name="Otani S."/>
            <person name="Piulachs M.-D."/>
            <person name="Poelchau M."/>
            <person name="Qu J."/>
            <person name="Schaub F."/>
            <person name="Wada-Katsumata A."/>
            <person name="Worley K.C."/>
            <person name="Xie Q."/>
            <person name="Ylla G."/>
            <person name="Poulsen M."/>
            <person name="Gibbs R.A."/>
            <person name="Schal C."/>
            <person name="Richards S."/>
            <person name="Belles X."/>
            <person name="Korb J."/>
            <person name="Bornberg-Bauer E."/>
        </authorList>
    </citation>
    <scope>NUCLEOTIDE SEQUENCE [LARGE SCALE GENOMIC DNA]</scope>
    <source>
        <tissue evidence="11">Whole body</tissue>
    </source>
</reference>
<feature type="domain" description="Peptidase A2" evidence="9">
    <location>
        <begin position="11"/>
        <end position="47"/>
    </location>
</feature>
<dbReference type="CDD" id="cd01647">
    <property type="entry name" value="RT_LTR"/>
    <property type="match status" value="1"/>
</dbReference>
<dbReference type="Pfam" id="PF17917">
    <property type="entry name" value="RT_RNaseH"/>
    <property type="match status" value="1"/>
</dbReference>
<dbReference type="GO" id="GO:0003676">
    <property type="term" value="F:nucleic acid binding"/>
    <property type="evidence" value="ECO:0007669"/>
    <property type="project" value="InterPro"/>
</dbReference>
<dbReference type="InterPro" id="IPR043502">
    <property type="entry name" value="DNA/RNA_pol_sf"/>
</dbReference>
<dbReference type="AlphaFoldDB" id="A0A2J7PDA1"/>
<evidence type="ECO:0000256" key="5">
    <source>
        <dbReference type="ARBA" id="ARBA00022722"/>
    </source>
</evidence>
<evidence type="ECO:0000313" key="12">
    <source>
        <dbReference type="Proteomes" id="UP000235965"/>
    </source>
</evidence>
<dbReference type="STRING" id="105785.A0A2J7PDA1"/>
<evidence type="ECO:0000256" key="6">
    <source>
        <dbReference type="ARBA" id="ARBA00022759"/>
    </source>
</evidence>
<dbReference type="PANTHER" id="PTHR37984">
    <property type="entry name" value="PROTEIN CBG26694"/>
    <property type="match status" value="1"/>
</dbReference>
<dbReference type="InterPro" id="IPR036397">
    <property type="entry name" value="RNaseH_sf"/>
</dbReference>
<protein>
    <recommendedName>
        <fullName evidence="1">RNA-directed DNA polymerase</fullName>
        <ecNumber evidence="1">2.7.7.49</ecNumber>
    </recommendedName>
</protein>
<keyword evidence="2" id="KW-0645">Protease</keyword>
<keyword evidence="3" id="KW-0808">Transferase</keyword>
<evidence type="ECO:0000256" key="1">
    <source>
        <dbReference type="ARBA" id="ARBA00012493"/>
    </source>
</evidence>
<comment type="caution">
    <text evidence="11">The sequence shown here is derived from an EMBL/GenBank/DDBJ whole genome shotgun (WGS) entry which is preliminary data.</text>
</comment>
<dbReference type="Pfam" id="PF17921">
    <property type="entry name" value="Integrase_H2C2"/>
    <property type="match status" value="1"/>
</dbReference>
<dbReference type="Gene3D" id="1.10.340.70">
    <property type="match status" value="1"/>
</dbReference>
<dbReference type="Gene3D" id="3.30.70.270">
    <property type="match status" value="2"/>
</dbReference>
<keyword evidence="8" id="KW-0695">RNA-directed DNA polymerase</keyword>
<dbReference type="GO" id="GO:0006508">
    <property type="term" value="P:proteolysis"/>
    <property type="evidence" value="ECO:0007669"/>
    <property type="project" value="UniProtKB-KW"/>
</dbReference>
<evidence type="ECO:0000256" key="3">
    <source>
        <dbReference type="ARBA" id="ARBA00022679"/>
    </source>
</evidence>
<dbReference type="GO" id="GO:0004519">
    <property type="term" value="F:endonuclease activity"/>
    <property type="evidence" value="ECO:0007669"/>
    <property type="project" value="UniProtKB-KW"/>
</dbReference>
<evidence type="ECO:0000259" key="9">
    <source>
        <dbReference type="PROSITE" id="PS50175"/>
    </source>
</evidence>
<sequence length="848" mass="96094">MGTDIGSEDEIKLLIDTGAELCLLKHKSIRDGTAYNPHLALNVRGISEGTERTLGEINVKLTTGNFETEHKFQVTGDGVNIPCDGILGKDFFEAKQATIDYARKEIVMGKVTLKFDDVQQTKAQGKEIRVTLNPRCETVVRIPTESKDKETGLLEKTEIASGVIIAGTLTTAREGACFTTIVNTNEEAVEITLPTVRLQECEVETIQVGTVQARREATQPDRLRELRSKIRTAHMSNEERNSILMICEDYNDIFHLPGDKLTTTSAVEHIIPTPSIDPCRGIASRNYRIPEALKGELKQITEQMLNDKIIKHSTSPWNSPIILVKKKEDASGKQKWRLVVDFRKLNEVTVGDSFPLPLITEILDALGKARYFTTADLASGFHQVPLREEDRQKTAFSTPDGHFEYCTMPMGICSAPATFQRLMTKVLSGLTGTKALIYLDDIVIWGITLKEHNDRLIEVFDRLRIHSLKLQPDKCEFLRKEVCYLGHKITRQGIEPDDRKVAAVRDFPVPSNVRQLKAFLGLAGYYRRFVPKFSPIAKPLHKLTGKNVPYIWGEEQETAFRKLKDILCSKPLLQYPDFEREFIVTSDASSNGIGSVLSQGPIGKDLPIAFASRVLTTPEKNYSTIERELTAIVWACRQFRPYIWGRKFTIVTDHKPLTWIFRMNDPSSRIMRLKLKLEEFEYTIVYKKGKENSNADGLSRMYTSADEDKCVRVVTEEDHDDSESRDKENKEITDKEKMEILREIHESPVGGHAGMNKTYKRLRHFTNWPGMKSDVEKFIQRCEKCQKNKMTQCHTRLPLVITDTPSAVFEKCTIDIVGPLSPSMTGNRYILTIQDELSKFLIAVPMCG</sequence>
<dbReference type="CDD" id="cd09274">
    <property type="entry name" value="RNase_HI_RT_Ty3"/>
    <property type="match status" value="1"/>
</dbReference>
<dbReference type="InterPro" id="IPR050951">
    <property type="entry name" value="Retrovirus_Pol_polyprotein"/>
</dbReference>
<evidence type="ECO:0000256" key="4">
    <source>
        <dbReference type="ARBA" id="ARBA00022695"/>
    </source>
</evidence>
<dbReference type="FunFam" id="3.30.70.270:FF:000020">
    <property type="entry name" value="Transposon Tf2-6 polyprotein-like Protein"/>
    <property type="match status" value="1"/>
</dbReference>
<dbReference type="EMBL" id="NEVH01026392">
    <property type="protein sequence ID" value="PNF14303.1"/>
    <property type="molecule type" value="Genomic_DNA"/>
</dbReference>
<dbReference type="InterPro" id="IPR043128">
    <property type="entry name" value="Rev_trsase/Diguanyl_cyclase"/>
</dbReference>
<evidence type="ECO:0000259" key="10">
    <source>
        <dbReference type="PROSITE" id="PS50878"/>
    </source>
</evidence>
<feature type="domain" description="Reverse transcriptase" evidence="10">
    <location>
        <begin position="305"/>
        <end position="489"/>
    </location>
</feature>
<evidence type="ECO:0000256" key="8">
    <source>
        <dbReference type="ARBA" id="ARBA00022918"/>
    </source>
</evidence>
<keyword evidence="12" id="KW-1185">Reference proteome</keyword>
<accession>A0A2J7PDA1</accession>
<dbReference type="InterPro" id="IPR021109">
    <property type="entry name" value="Peptidase_aspartic_dom_sf"/>
</dbReference>
<dbReference type="Proteomes" id="UP000235965">
    <property type="component" value="Unassembled WGS sequence"/>
</dbReference>
<keyword evidence="6" id="KW-0255">Endonuclease</keyword>
<dbReference type="Gene3D" id="3.30.420.10">
    <property type="entry name" value="Ribonuclease H-like superfamily/Ribonuclease H"/>
    <property type="match status" value="1"/>
</dbReference>
<dbReference type="FunFam" id="3.10.10.10:FF:000007">
    <property type="entry name" value="Retrovirus-related Pol polyprotein from transposon 17.6-like Protein"/>
    <property type="match status" value="1"/>
</dbReference>
<dbReference type="Pfam" id="PF00078">
    <property type="entry name" value="RVT_1"/>
    <property type="match status" value="1"/>
</dbReference>
<dbReference type="InterPro" id="IPR041373">
    <property type="entry name" value="RT_RNaseH"/>
</dbReference>
<keyword evidence="5" id="KW-0540">Nuclease</keyword>
<dbReference type="InParanoid" id="A0A2J7PDA1"/>
<name>A0A2J7PDA1_9NEOP</name>
<dbReference type="PANTHER" id="PTHR37984:SF5">
    <property type="entry name" value="PROTEIN NYNRIN-LIKE"/>
    <property type="match status" value="1"/>
</dbReference>
<keyword evidence="7" id="KW-0378">Hydrolase</keyword>
<dbReference type="InterPro" id="IPR041588">
    <property type="entry name" value="Integrase_H2C2"/>
</dbReference>
<dbReference type="SUPFAM" id="SSF56672">
    <property type="entry name" value="DNA/RNA polymerases"/>
    <property type="match status" value="1"/>
</dbReference>
<proteinExistence type="predicted"/>
<evidence type="ECO:0000313" key="11">
    <source>
        <dbReference type="EMBL" id="PNF14303.1"/>
    </source>
</evidence>
<gene>
    <name evidence="11" type="ORF">B7P43_G06792</name>
</gene>